<dbReference type="Proteomes" id="UP001501095">
    <property type="component" value="Unassembled WGS sequence"/>
</dbReference>
<evidence type="ECO:0000313" key="2">
    <source>
        <dbReference type="Proteomes" id="UP001501095"/>
    </source>
</evidence>
<evidence type="ECO:0000313" key="1">
    <source>
        <dbReference type="EMBL" id="GAA2547076.1"/>
    </source>
</evidence>
<reference evidence="1 2" key="1">
    <citation type="journal article" date="2019" name="Int. J. Syst. Evol. Microbiol.">
        <title>The Global Catalogue of Microorganisms (GCM) 10K type strain sequencing project: providing services to taxonomists for standard genome sequencing and annotation.</title>
        <authorList>
            <consortium name="The Broad Institute Genomics Platform"/>
            <consortium name="The Broad Institute Genome Sequencing Center for Infectious Disease"/>
            <person name="Wu L."/>
            <person name="Ma J."/>
        </authorList>
    </citation>
    <scope>NUCLEOTIDE SEQUENCE [LARGE SCALE GENOMIC DNA]</scope>
    <source>
        <strain evidence="1 2">JCM 6924</strain>
    </source>
</reference>
<accession>A0ABN3NYB0</accession>
<gene>
    <name evidence="1" type="ORF">GCM10010423_53540</name>
</gene>
<sequence>MVEKSSELWMCGSAMFTMVMSRTTINWHEAMTNSAIALPPPPDSPVAVVCGAAGCGLLPAVSTVRRYARLPDLTTRAVLCRPAGRSCPRPGGRSPGRAVIIRS</sequence>
<name>A0ABN3NYB0_9ACTN</name>
<organism evidence="1 2">
    <name type="scientific">Streptomyces levis</name>
    <dbReference type="NCBI Taxonomy" id="285566"/>
    <lineage>
        <taxon>Bacteria</taxon>
        <taxon>Bacillati</taxon>
        <taxon>Actinomycetota</taxon>
        <taxon>Actinomycetes</taxon>
        <taxon>Kitasatosporales</taxon>
        <taxon>Streptomycetaceae</taxon>
        <taxon>Streptomyces</taxon>
    </lineage>
</organism>
<proteinExistence type="predicted"/>
<keyword evidence="2" id="KW-1185">Reference proteome</keyword>
<protein>
    <submittedName>
        <fullName evidence="1">Uncharacterized protein</fullName>
    </submittedName>
</protein>
<dbReference type="EMBL" id="BAAATM010000017">
    <property type="protein sequence ID" value="GAA2547076.1"/>
    <property type="molecule type" value="Genomic_DNA"/>
</dbReference>
<comment type="caution">
    <text evidence="1">The sequence shown here is derived from an EMBL/GenBank/DDBJ whole genome shotgun (WGS) entry which is preliminary data.</text>
</comment>